<dbReference type="SUPFAM" id="SSF53335">
    <property type="entry name" value="S-adenosyl-L-methionine-dependent methyltransferases"/>
    <property type="match status" value="2"/>
</dbReference>
<evidence type="ECO:0000256" key="1">
    <source>
        <dbReference type="SAM" id="Phobius"/>
    </source>
</evidence>
<name>A0AAD8L790_TARER</name>
<comment type="caution">
    <text evidence="3">The sequence shown here is derived from an EMBL/GenBank/DDBJ whole genome shotgun (WGS) entry which is preliminary data.</text>
</comment>
<keyword evidence="1" id="KW-0472">Membrane</keyword>
<feature type="transmembrane region" description="Helical" evidence="1">
    <location>
        <begin position="23"/>
        <end position="42"/>
    </location>
</feature>
<dbReference type="Gene3D" id="3.40.50.150">
    <property type="entry name" value="Vaccinia Virus protein VP39"/>
    <property type="match status" value="2"/>
</dbReference>
<dbReference type="EMBL" id="JAUHHV010000001">
    <property type="protein sequence ID" value="KAK1437024.1"/>
    <property type="molecule type" value="Genomic_DNA"/>
</dbReference>
<evidence type="ECO:0000259" key="2">
    <source>
        <dbReference type="Pfam" id="PF25276"/>
    </source>
</evidence>
<dbReference type="PANTHER" id="PTHR44843">
    <property type="entry name" value="METHYLTRANSFERASE"/>
    <property type="match status" value="1"/>
</dbReference>
<dbReference type="Proteomes" id="UP001229421">
    <property type="component" value="Unassembled WGS sequence"/>
</dbReference>
<evidence type="ECO:0000313" key="3">
    <source>
        <dbReference type="EMBL" id="KAK1437024.1"/>
    </source>
</evidence>
<dbReference type="Pfam" id="PF25276">
    <property type="entry name" value="DUF7870"/>
    <property type="match status" value="2"/>
</dbReference>
<feature type="domain" description="DUF7870" evidence="2">
    <location>
        <begin position="373"/>
        <end position="469"/>
    </location>
</feature>
<keyword evidence="4" id="KW-1185">Reference proteome</keyword>
<evidence type="ECO:0000313" key="4">
    <source>
        <dbReference type="Proteomes" id="UP001229421"/>
    </source>
</evidence>
<organism evidence="3 4">
    <name type="scientific">Tagetes erecta</name>
    <name type="common">African marigold</name>
    <dbReference type="NCBI Taxonomy" id="13708"/>
    <lineage>
        <taxon>Eukaryota</taxon>
        <taxon>Viridiplantae</taxon>
        <taxon>Streptophyta</taxon>
        <taxon>Embryophyta</taxon>
        <taxon>Tracheophyta</taxon>
        <taxon>Spermatophyta</taxon>
        <taxon>Magnoliopsida</taxon>
        <taxon>eudicotyledons</taxon>
        <taxon>Gunneridae</taxon>
        <taxon>Pentapetalae</taxon>
        <taxon>asterids</taxon>
        <taxon>campanulids</taxon>
        <taxon>Asterales</taxon>
        <taxon>Asteraceae</taxon>
        <taxon>Asteroideae</taxon>
        <taxon>Heliantheae alliance</taxon>
        <taxon>Tageteae</taxon>
        <taxon>Tagetes</taxon>
    </lineage>
</organism>
<keyword evidence="1" id="KW-0812">Transmembrane</keyword>
<dbReference type="InterPro" id="IPR029063">
    <property type="entry name" value="SAM-dependent_MTases_sf"/>
</dbReference>
<dbReference type="PANTHER" id="PTHR44843:SF13">
    <property type="entry name" value="METHYLTRANSFERASE FKBM DOMAIN-CONTAINING PROTEIN"/>
    <property type="match status" value="1"/>
</dbReference>
<reference evidence="3" key="1">
    <citation type="journal article" date="2023" name="bioRxiv">
        <title>Improved chromosome-level genome assembly for marigold (Tagetes erecta).</title>
        <authorList>
            <person name="Jiang F."/>
            <person name="Yuan L."/>
            <person name="Wang S."/>
            <person name="Wang H."/>
            <person name="Xu D."/>
            <person name="Wang A."/>
            <person name="Fan W."/>
        </authorList>
    </citation>
    <scope>NUCLEOTIDE SEQUENCE</scope>
    <source>
        <strain evidence="3">WSJ</strain>
        <tissue evidence="3">Leaf</tissue>
    </source>
</reference>
<feature type="domain" description="DUF7870" evidence="2">
    <location>
        <begin position="234"/>
        <end position="334"/>
    </location>
</feature>
<proteinExistence type="predicted"/>
<sequence>MDRGVPFIPTMLTVIGHIYRERIFIRLMLTFMIGYFFIQYYLSITTTVTDTRDDWELELDEQLVQSYSTVFQELIDDEYLTFTSKTLVIGIQFLEYTTALKQIGVMNTKSTKKNMFLSYRNESFDFQFLSHTSLDCCSNPGDFSLELLRTLKPEGYLVIHTQSKDDYSLNSLLNLFESLKLVHEREIVVDHWSVQGVREVVFMKEHGTRLWRRNQAQKHAGSCYVPTCKQSLIQGLEPLMVKEPLQPRVLGIRNPKNMNYLTSMVDVSFKTSYVYIDVGAKSYGTSIGSWFKRVYPKQNKPFKIFAIEADKQFHQEYRSKKKVTLLPFAAWVRNESLFFEINRLPNDSSEERGSGMGRVQSAHTSTTFMGDINKIQGFDFADWVKNSFGEKDFVVVKMDVEGREFDLIAKMVESGAICLIDELFLECHYDPKERCCDGERSSSYQKGYEECLELYRSLRDKGVFVHQWW</sequence>
<protein>
    <recommendedName>
        <fullName evidence="2">DUF7870 domain-containing protein</fullName>
    </recommendedName>
</protein>
<accession>A0AAD8L790</accession>
<gene>
    <name evidence="3" type="ORF">QVD17_02809</name>
</gene>
<dbReference type="AlphaFoldDB" id="A0AAD8L790"/>
<keyword evidence="1" id="KW-1133">Transmembrane helix</keyword>
<dbReference type="InterPro" id="IPR057192">
    <property type="entry name" value="DUF7870"/>
</dbReference>